<feature type="domain" description="Multidrug resistance protein MdtA-like alpha-helical hairpin" evidence="4">
    <location>
        <begin position="103"/>
        <end position="171"/>
    </location>
</feature>
<dbReference type="PANTHER" id="PTHR30158">
    <property type="entry name" value="ACRA/E-RELATED COMPONENT OF DRUG EFFLUX TRANSPORTER"/>
    <property type="match status" value="1"/>
</dbReference>
<comment type="subcellular location">
    <subcellularLocation>
        <location evidence="1">Cell envelope</location>
    </subcellularLocation>
</comment>
<evidence type="ECO:0000256" key="3">
    <source>
        <dbReference type="SAM" id="MobiDB-lite"/>
    </source>
</evidence>
<dbReference type="NCBIfam" id="TIGR01730">
    <property type="entry name" value="RND_mfp"/>
    <property type="match status" value="1"/>
</dbReference>
<dbReference type="InterPro" id="IPR006143">
    <property type="entry name" value="RND_pump_MFP"/>
</dbReference>
<sequence>MVNGCRRHRIDWRCIGLAIALIGCAKRREQAPPPPVVSVTEVTQKDVTVYREFAGTLDANVRAEVRARVAGTLLEQNYREGSFVKAGALLFTIDPEPLRAAQLQAEGQLGQARAALEKAEADVARYTPLVAKRAASKEQLDNAIAAVHAGKGQVELAQGQLKQANINLGYTRVVAPIDGIADIAQIRIGNLVGQASPTLLTTVSNINPIRFVFQISEAKYLEYAERIRLLSERPISDLAQPSDDPAQRLDLVLAGDQHYPYRGYIAIVSSQVDPSTGTVTIQALFPNPDMLLRPGQYARVRFTDKLPNAVLVPERSVSQVQGQNQVAVIGPKNIVEVRNVKLGPTSGSFVVAENGVKAGERVVLEGTQKVKAGAPITPAAADTSTLQLSSAAVELQNPLTPTATGAAGDAAATPAAADAGPPPKPTDAGPPRSPANTPGR</sequence>
<dbReference type="KEGG" id="llu:AKJ09_11469"/>
<dbReference type="RefSeq" id="WP_169928706.1">
    <property type="nucleotide sequence ID" value="NZ_CP012333.1"/>
</dbReference>
<dbReference type="InterPro" id="IPR058625">
    <property type="entry name" value="MdtA-like_BSH"/>
</dbReference>
<dbReference type="Proteomes" id="UP000064967">
    <property type="component" value="Chromosome"/>
</dbReference>
<dbReference type="GO" id="GO:0022857">
    <property type="term" value="F:transmembrane transporter activity"/>
    <property type="evidence" value="ECO:0007669"/>
    <property type="project" value="InterPro"/>
</dbReference>
<dbReference type="Gene3D" id="2.40.30.170">
    <property type="match status" value="1"/>
</dbReference>
<dbReference type="InterPro" id="IPR058626">
    <property type="entry name" value="MdtA-like_b-barrel"/>
</dbReference>
<evidence type="ECO:0000313" key="8">
    <source>
        <dbReference type="EMBL" id="AKV04806.1"/>
    </source>
</evidence>
<keyword evidence="9" id="KW-1185">Reference proteome</keyword>
<evidence type="ECO:0000259" key="4">
    <source>
        <dbReference type="Pfam" id="PF25876"/>
    </source>
</evidence>
<feature type="domain" description="Multidrug resistance protein MdtA-like beta-barrel" evidence="6">
    <location>
        <begin position="246"/>
        <end position="302"/>
    </location>
</feature>
<evidence type="ECO:0000256" key="1">
    <source>
        <dbReference type="ARBA" id="ARBA00004196"/>
    </source>
</evidence>
<dbReference type="AlphaFoldDB" id="A0A0K1QGB5"/>
<evidence type="ECO:0000256" key="2">
    <source>
        <dbReference type="ARBA" id="ARBA00009477"/>
    </source>
</evidence>
<feature type="domain" description="Multidrug resistance protein MdtA-like barrel-sandwich hybrid" evidence="5">
    <location>
        <begin position="63"/>
        <end position="202"/>
    </location>
</feature>
<reference evidence="8 9" key="1">
    <citation type="submission" date="2015-08" db="EMBL/GenBank/DDBJ databases">
        <authorList>
            <person name="Babu N.S."/>
            <person name="Beckwith C.J."/>
            <person name="Beseler K.G."/>
            <person name="Brison A."/>
            <person name="Carone J.V."/>
            <person name="Caskin T.P."/>
            <person name="Diamond M."/>
            <person name="Durham M.E."/>
            <person name="Foxe J.M."/>
            <person name="Go M."/>
            <person name="Henderson B.A."/>
            <person name="Jones I.B."/>
            <person name="McGettigan J.A."/>
            <person name="Micheletti S.J."/>
            <person name="Nasrallah M.E."/>
            <person name="Ortiz D."/>
            <person name="Piller C.R."/>
            <person name="Privatt S.R."/>
            <person name="Schneider S.L."/>
            <person name="Sharp S."/>
            <person name="Smith T.C."/>
            <person name="Stanton J.D."/>
            <person name="Ullery H.E."/>
            <person name="Wilson R.J."/>
            <person name="Serrano M.G."/>
            <person name="Buck G."/>
            <person name="Lee V."/>
            <person name="Wang Y."/>
            <person name="Carvalho R."/>
            <person name="Voegtly L."/>
            <person name="Shi R."/>
            <person name="Duckworth R."/>
            <person name="Johnson A."/>
            <person name="Loviza R."/>
            <person name="Walstead R."/>
            <person name="Shah Z."/>
            <person name="Kiflezghi M."/>
            <person name="Wade K."/>
            <person name="Ball S.L."/>
            <person name="Bradley K.W."/>
            <person name="Asai D.J."/>
            <person name="Bowman C.A."/>
            <person name="Russell D.A."/>
            <person name="Pope W.H."/>
            <person name="Jacobs-Sera D."/>
            <person name="Hendrix R.W."/>
            <person name="Hatfull G.F."/>
        </authorList>
    </citation>
    <scope>NUCLEOTIDE SEQUENCE [LARGE SCALE GENOMIC DNA]</scope>
    <source>
        <strain evidence="8 9">DSM 27648</strain>
    </source>
</reference>
<dbReference type="InterPro" id="IPR058624">
    <property type="entry name" value="MdtA-like_HH"/>
</dbReference>
<dbReference type="Gene3D" id="1.10.287.470">
    <property type="entry name" value="Helix hairpin bin"/>
    <property type="match status" value="1"/>
</dbReference>
<dbReference type="Gene3D" id="2.40.420.20">
    <property type="match status" value="1"/>
</dbReference>
<dbReference type="Pfam" id="PF25944">
    <property type="entry name" value="Beta-barrel_RND"/>
    <property type="match status" value="1"/>
</dbReference>
<dbReference type="GO" id="GO:0046677">
    <property type="term" value="P:response to antibiotic"/>
    <property type="evidence" value="ECO:0007669"/>
    <property type="project" value="TreeGrafter"/>
</dbReference>
<dbReference type="EMBL" id="CP012333">
    <property type="protein sequence ID" value="AKV04806.1"/>
    <property type="molecule type" value="Genomic_DNA"/>
</dbReference>
<dbReference type="InterPro" id="IPR058627">
    <property type="entry name" value="MdtA-like_C"/>
</dbReference>
<dbReference type="SUPFAM" id="SSF111369">
    <property type="entry name" value="HlyD-like secretion proteins"/>
    <property type="match status" value="1"/>
</dbReference>
<dbReference type="Pfam" id="PF25917">
    <property type="entry name" value="BSH_RND"/>
    <property type="match status" value="1"/>
</dbReference>
<name>A0A0K1QGB5_9BACT</name>
<feature type="compositionally biased region" description="Low complexity" evidence="3">
    <location>
        <begin position="400"/>
        <end position="419"/>
    </location>
</feature>
<dbReference type="GO" id="GO:0005886">
    <property type="term" value="C:plasma membrane"/>
    <property type="evidence" value="ECO:0007669"/>
    <property type="project" value="TreeGrafter"/>
</dbReference>
<proteinExistence type="inferred from homology"/>
<protein>
    <submittedName>
        <fullName evidence="8">RND efflux system, membrane fusion protein CmeA</fullName>
    </submittedName>
</protein>
<dbReference type="Pfam" id="PF25876">
    <property type="entry name" value="HH_MFP_RND"/>
    <property type="match status" value="1"/>
</dbReference>
<dbReference type="Pfam" id="PF25967">
    <property type="entry name" value="RND-MFP_C"/>
    <property type="match status" value="1"/>
</dbReference>
<dbReference type="PANTHER" id="PTHR30158:SF24">
    <property type="entry name" value="HLYD FAMILY SECRETION PROTEIN"/>
    <property type="match status" value="1"/>
</dbReference>
<evidence type="ECO:0000259" key="5">
    <source>
        <dbReference type="Pfam" id="PF25917"/>
    </source>
</evidence>
<organism evidence="8 9">
    <name type="scientific">Labilithrix luteola</name>
    <dbReference type="NCBI Taxonomy" id="1391654"/>
    <lineage>
        <taxon>Bacteria</taxon>
        <taxon>Pseudomonadati</taxon>
        <taxon>Myxococcota</taxon>
        <taxon>Polyangia</taxon>
        <taxon>Polyangiales</taxon>
        <taxon>Labilitrichaceae</taxon>
        <taxon>Labilithrix</taxon>
    </lineage>
</organism>
<comment type="similarity">
    <text evidence="2">Belongs to the membrane fusion protein (MFP) (TC 8.A.1) family.</text>
</comment>
<feature type="domain" description="Multidrug resistance protein MdtA-like C-terminal permuted SH3" evidence="7">
    <location>
        <begin position="308"/>
        <end position="369"/>
    </location>
</feature>
<dbReference type="PROSITE" id="PS51257">
    <property type="entry name" value="PROKAR_LIPOPROTEIN"/>
    <property type="match status" value="1"/>
</dbReference>
<accession>A0A0K1QGB5</accession>
<evidence type="ECO:0000259" key="7">
    <source>
        <dbReference type="Pfam" id="PF25967"/>
    </source>
</evidence>
<feature type="region of interest" description="Disordered" evidence="3">
    <location>
        <begin position="399"/>
        <end position="440"/>
    </location>
</feature>
<dbReference type="STRING" id="1391654.AKJ09_11469"/>
<evidence type="ECO:0000313" key="9">
    <source>
        <dbReference type="Proteomes" id="UP000064967"/>
    </source>
</evidence>
<dbReference type="Gene3D" id="2.40.50.100">
    <property type="match status" value="1"/>
</dbReference>
<evidence type="ECO:0000259" key="6">
    <source>
        <dbReference type="Pfam" id="PF25944"/>
    </source>
</evidence>
<gene>
    <name evidence="8" type="ORF">AKJ09_11469</name>
</gene>